<gene>
    <name evidence="5" type="ORF">NIES2119_21855</name>
</gene>
<reference evidence="5 6" key="1">
    <citation type="submission" date="2016-11" db="EMBL/GenBank/DDBJ databases">
        <title>Draft Genome Sequences of Nine Cyanobacterial Strains from Diverse Habitats.</title>
        <authorList>
            <person name="Zhu T."/>
            <person name="Hou S."/>
            <person name="Lu X."/>
            <person name="Hess W.R."/>
        </authorList>
    </citation>
    <scope>NUCLEOTIDE SEQUENCE [LARGE SCALE GENOMIC DNA]</scope>
    <source>
        <strain evidence="5 6">IAM M-71</strain>
    </source>
</reference>
<dbReference type="SUPFAM" id="SSF46785">
    <property type="entry name" value="Winged helix' DNA-binding domain"/>
    <property type="match status" value="1"/>
</dbReference>
<evidence type="ECO:0000313" key="6">
    <source>
        <dbReference type="Proteomes" id="UP000185860"/>
    </source>
</evidence>
<dbReference type="InterPro" id="IPR000835">
    <property type="entry name" value="HTH_MarR-typ"/>
</dbReference>
<name>A0A1U7IBG7_9CYAN</name>
<evidence type="ECO:0000259" key="4">
    <source>
        <dbReference type="PROSITE" id="PS50995"/>
    </source>
</evidence>
<feature type="domain" description="HTH marR-type" evidence="4">
    <location>
        <begin position="24"/>
        <end position="159"/>
    </location>
</feature>
<dbReference type="PANTHER" id="PTHR42756">
    <property type="entry name" value="TRANSCRIPTIONAL REGULATOR, MARR"/>
    <property type="match status" value="1"/>
</dbReference>
<dbReference type="PRINTS" id="PR00598">
    <property type="entry name" value="HTHMARR"/>
</dbReference>
<dbReference type="EMBL" id="MRCE01000025">
    <property type="protein sequence ID" value="OKH33939.1"/>
    <property type="molecule type" value="Genomic_DNA"/>
</dbReference>
<dbReference type="OrthoDB" id="512297at2"/>
<dbReference type="GO" id="GO:0003700">
    <property type="term" value="F:DNA-binding transcription factor activity"/>
    <property type="evidence" value="ECO:0007669"/>
    <property type="project" value="InterPro"/>
</dbReference>
<dbReference type="SMART" id="SM00347">
    <property type="entry name" value="HTH_MARR"/>
    <property type="match status" value="1"/>
</dbReference>
<dbReference type="Pfam" id="PF01047">
    <property type="entry name" value="MarR"/>
    <property type="match status" value="1"/>
</dbReference>
<evidence type="ECO:0000256" key="1">
    <source>
        <dbReference type="ARBA" id="ARBA00023015"/>
    </source>
</evidence>
<dbReference type="Proteomes" id="UP000185860">
    <property type="component" value="Unassembled WGS sequence"/>
</dbReference>
<accession>A0A1U7IBG7</accession>
<dbReference type="PANTHER" id="PTHR42756:SF1">
    <property type="entry name" value="TRANSCRIPTIONAL REPRESSOR OF EMRAB OPERON"/>
    <property type="match status" value="1"/>
</dbReference>
<evidence type="ECO:0000313" key="5">
    <source>
        <dbReference type="EMBL" id="OKH33939.1"/>
    </source>
</evidence>
<keyword evidence="3" id="KW-0804">Transcription</keyword>
<comment type="caution">
    <text evidence="5">The sequence shown here is derived from an EMBL/GenBank/DDBJ whole genome shotgun (WGS) entry which is preliminary data.</text>
</comment>
<dbReference type="AlphaFoldDB" id="A0A1U7IBG7"/>
<keyword evidence="2" id="KW-0238">DNA-binding</keyword>
<dbReference type="STRING" id="454136.NIES2119_21855"/>
<keyword evidence="1" id="KW-0805">Transcription regulation</keyword>
<dbReference type="InterPro" id="IPR036390">
    <property type="entry name" value="WH_DNA-bd_sf"/>
</dbReference>
<evidence type="ECO:0000256" key="2">
    <source>
        <dbReference type="ARBA" id="ARBA00023125"/>
    </source>
</evidence>
<dbReference type="InterPro" id="IPR036388">
    <property type="entry name" value="WH-like_DNA-bd_sf"/>
</dbReference>
<dbReference type="PROSITE" id="PS50995">
    <property type="entry name" value="HTH_MARR_2"/>
    <property type="match status" value="1"/>
</dbReference>
<evidence type="ECO:0000256" key="3">
    <source>
        <dbReference type="ARBA" id="ARBA00023163"/>
    </source>
</evidence>
<proteinExistence type="predicted"/>
<organism evidence="5 6">
    <name type="scientific">[Phormidium ambiguum] IAM M-71</name>
    <dbReference type="NCBI Taxonomy" id="454136"/>
    <lineage>
        <taxon>Bacteria</taxon>
        <taxon>Bacillati</taxon>
        <taxon>Cyanobacteriota</taxon>
        <taxon>Cyanophyceae</taxon>
        <taxon>Oscillatoriophycideae</taxon>
        <taxon>Aerosakkonematales</taxon>
        <taxon>Aerosakkonemataceae</taxon>
        <taxon>Floridanema</taxon>
    </lineage>
</organism>
<sequence>MDVDAVDRILAQWHKERPDLDVSPMGIIGRIGRLSKHLDRGIQQTFSEFGLNVGEFDVLATLRRSGQPYQLSPTDLFNTLMVSSGTMTHRIDRLEQADLVKRIPDLSDRRGTLIQLTDKGFNVIEKAVEAHVQNEHYLLNVLEETERQVLVKLLRKLLLSFEE</sequence>
<dbReference type="GO" id="GO:0003677">
    <property type="term" value="F:DNA binding"/>
    <property type="evidence" value="ECO:0007669"/>
    <property type="project" value="UniProtKB-KW"/>
</dbReference>
<dbReference type="Gene3D" id="1.10.10.10">
    <property type="entry name" value="Winged helix-like DNA-binding domain superfamily/Winged helix DNA-binding domain"/>
    <property type="match status" value="1"/>
</dbReference>
<protein>
    <submittedName>
        <fullName evidence="5">MarR family transcriptional regulator</fullName>
    </submittedName>
</protein>